<feature type="domain" description="RRM" evidence="4">
    <location>
        <begin position="153"/>
        <end position="231"/>
    </location>
</feature>
<dbReference type="PROSITE" id="PS50102">
    <property type="entry name" value="RRM"/>
    <property type="match status" value="1"/>
</dbReference>
<dbReference type="Gene3D" id="3.30.870.10">
    <property type="entry name" value="Endonuclease Chain A"/>
    <property type="match status" value="1"/>
</dbReference>
<dbReference type="Gene3D" id="3.30.70.330">
    <property type="match status" value="1"/>
</dbReference>
<reference evidence="6" key="1">
    <citation type="submission" date="2015-01" db="EMBL/GenBank/DDBJ databases">
        <authorList>
            <person name="Aksoy S."/>
            <person name="Warren W."/>
            <person name="Wilson R.K."/>
        </authorList>
    </citation>
    <scope>NUCLEOTIDE SEQUENCE [LARGE SCALE GENOMIC DNA]</scope>
    <source>
        <strain evidence="6">IAEA</strain>
    </source>
</reference>
<evidence type="ECO:0000256" key="2">
    <source>
        <dbReference type="PROSITE-ProRule" id="PRU00176"/>
    </source>
</evidence>
<dbReference type="STRING" id="67801.A0A1B0C093"/>
<evidence type="ECO:0000256" key="1">
    <source>
        <dbReference type="ARBA" id="ARBA00022884"/>
    </source>
</evidence>
<dbReference type="EMBL" id="JXJN01023495">
    <property type="status" value="NOT_ANNOTATED_CDS"/>
    <property type="molecule type" value="Genomic_DNA"/>
</dbReference>
<dbReference type="SUPFAM" id="SSF54928">
    <property type="entry name" value="RNA-binding domain, RBD"/>
    <property type="match status" value="1"/>
</dbReference>
<dbReference type="InterPro" id="IPR050441">
    <property type="entry name" value="RBM"/>
</dbReference>
<dbReference type="SMART" id="SM00360">
    <property type="entry name" value="RRM"/>
    <property type="match status" value="1"/>
</dbReference>
<proteinExistence type="predicted"/>
<feature type="region of interest" description="Disordered" evidence="3">
    <location>
        <begin position="232"/>
        <end position="290"/>
    </location>
</feature>
<feature type="compositionally biased region" description="Basic residues" evidence="3">
    <location>
        <begin position="73"/>
        <end position="84"/>
    </location>
</feature>
<keyword evidence="6" id="KW-1185">Reference proteome</keyword>
<dbReference type="Proteomes" id="UP000092460">
    <property type="component" value="Unassembled WGS sequence"/>
</dbReference>
<dbReference type="InterPro" id="IPR012677">
    <property type="entry name" value="Nucleotide-bd_a/b_plait_sf"/>
</dbReference>
<evidence type="ECO:0000256" key="3">
    <source>
        <dbReference type="SAM" id="MobiDB-lite"/>
    </source>
</evidence>
<name>A0A1B0C093_9MUSC</name>
<feature type="compositionally biased region" description="Basic and acidic residues" evidence="3">
    <location>
        <begin position="137"/>
        <end position="150"/>
    </location>
</feature>
<dbReference type="EnsemblMetazoa" id="GPPI045728-RA">
    <property type="protein sequence ID" value="GPPI045728-PA"/>
    <property type="gene ID" value="GPPI045728"/>
</dbReference>
<reference evidence="5" key="2">
    <citation type="submission" date="2020-05" db="UniProtKB">
        <authorList>
            <consortium name="EnsemblMetazoa"/>
        </authorList>
    </citation>
    <scope>IDENTIFICATION</scope>
    <source>
        <strain evidence="5">IAEA</strain>
    </source>
</reference>
<dbReference type="Pfam" id="PF00076">
    <property type="entry name" value="RRM_1"/>
    <property type="match status" value="1"/>
</dbReference>
<dbReference type="GO" id="GO:0003723">
    <property type="term" value="F:RNA binding"/>
    <property type="evidence" value="ECO:0007669"/>
    <property type="project" value="UniProtKB-UniRule"/>
</dbReference>
<feature type="compositionally biased region" description="Low complexity" evidence="3">
    <location>
        <begin position="121"/>
        <end position="136"/>
    </location>
</feature>
<evidence type="ECO:0000313" key="6">
    <source>
        <dbReference type="Proteomes" id="UP000092460"/>
    </source>
</evidence>
<dbReference type="InterPro" id="IPR000504">
    <property type="entry name" value="RRM_dom"/>
</dbReference>
<dbReference type="CDD" id="cd12363">
    <property type="entry name" value="RRM_TRA2"/>
    <property type="match status" value="1"/>
</dbReference>
<protein>
    <recommendedName>
        <fullName evidence="4">RRM domain-containing protein</fullName>
    </recommendedName>
</protein>
<evidence type="ECO:0000259" key="4">
    <source>
        <dbReference type="PROSITE" id="PS50102"/>
    </source>
</evidence>
<dbReference type="VEuPathDB" id="VectorBase:GPPI045728"/>
<dbReference type="PANTHER" id="PTHR48034">
    <property type="entry name" value="TRANSFORMER-2 SEX-DETERMINING PROTEIN-RELATED"/>
    <property type="match status" value="1"/>
</dbReference>
<keyword evidence="1 2" id="KW-0694">RNA-binding</keyword>
<accession>A0A1B0C093</accession>
<evidence type="ECO:0000313" key="5">
    <source>
        <dbReference type="EnsemblMetazoa" id="GPPI045728-PA"/>
    </source>
</evidence>
<feature type="region of interest" description="Disordered" evidence="3">
    <location>
        <begin position="50"/>
        <end position="153"/>
    </location>
</feature>
<dbReference type="InterPro" id="IPR035979">
    <property type="entry name" value="RBD_domain_sf"/>
</dbReference>
<organism evidence="5 6">
    <name type="scientific">Glossina palpalis gambiensis</name>
    <dbReference type="NCBI Taxonomy" id="67801"/>
    <lineage>
        <taxon>Eukaryota</taxon>
        <taxon>Metazoa</taxon>
        <taxon>Ecdysozoa</taxon>
        <taxon>Arthropoda</taxon>
        <taxon>Hexapoda</taxon>
        <taxon>Insecta</taxon>
        <taxon>Pterygota</taxon>
        <taxon>Neoptera</taxon>
        <taxon>Endopterygota</taxon>
        <taxon>Diptera</taxon>
        <taxon>Brachycera</taxon>
        <taxon>Muscomorpha</taxon>
        <taxon>Hippoboscoidea</taxon>
        <taxon>Glossinidae</taxon>
        <taxon>Glossina</taxon>
    </lineage>
</organism>
<sequence>TWLNGDQIEVIQEPKHFYDTLVEKISIAKNRIFLASLYLGTGQLERFQKYSKGMRPRSRSRSISERRSYSRSPGRHNSRRKSYSHYRYESRSRSSSRQPPSPPSLPPGRHSGRYSHDSRSCSRSRSYSHSRSPSRSSYERGKRNNREKPSPSRCIGVFGLNVSTTQHKIREIFSRYGNIERIQVVIDAQTGHSRGFCFIYYEKLADAKLAREYCCGLEVDGRRIRVDYSITERPHTPTPGVYKGRSRKSIRDKYRSRSRKHTPSPCPISHHRRRYERTPSCSYSPRRPRY</sequence>
<dbReference type="AlphaFoldDB" id="A0A1B0C093"/>